<protein>
    <recommendedName>
        <fullName evidence="9">CENP-V/GFA domain-containing protein</fullName>
    </recommendedName>
</protein>
<evidence type="ECO:0000256" key="4">
    <source>
        <dbReference type="ARBA" id="ARBA00023015"/>
    </source>
</evidence>
<evidence type="ECO:0000256" key="7">
    <source>
        <dbReference type="ARBA" id="ARBA00023242"/>
    </source>
</evidence>
<feature type="region of interest" description="Disordered" evidence="8">
    <location>
        <begin position="1"/>
        <end position="51"/>
    </location>
</feature>
<evidence type="ECO:0000256" key="1">
    <source>
        <dbReference type="ARBA" id="ARBA00005495"/>
    </source>
</evidence>
<dbReference type="InterPro" id="IPR011057">
    <property type="entry name" value="Mss4-like_sf"/>
</dbReference>
<comment type="similarity">
    <text evidence="1">Belongs to the Gfa family.</text>
</comment>
<comment type="caution">
    <text evidence="10">The sequence shown here is derived from an EMBL/GenBank/DDBJ whole genome shotgun (WGS) entry which is preliminary data.</text>
</comment>
<feature type="compositionally biased region" description="Polar residues" evidence="8">
    <location>
        <begin position="405"/>
        <end position="419"/>
    </location>
</feature>
<dbReference type="SMART" id="SM00906">
    <property type="entry name" value="Fungal_trans"/>
    <property type="match status" value="1"/>
</dbReference>
<keyword evidence="5" id="KW-0238">DNA-binding</keyword>
<dbReference type="PANTHER" id="PTHR47171:SF6">
    <property type="entry name" value="SPECIFIC TRANSCRIPTION FACTOR, PUTATIVE (AFU_ORTHOLOGUE AFUA_2G06130)-RELATED"/>
    <property type="match status" value="1"/>
</dbReference>
<organism evidence="10 11">
    <name type="scientific">Talaromyces pinophilus</name>
    <name type="common">Penicillium pinophilum</name>
    <dbReference type="NCBI Taxonomy" id="128442"/>
    <lineage>
        <taxon>Eukaryota</taxon>
        <taxon>Fungi</taxon>
        <taxon>Dikarya</taxon>
        <taxon>Ascomycota</taxon>
        <taxon>Pezizomycotina</taxon>
        <taxon>Eurotiomycetes</taxon>
        <taxon>Eurotiomycetidae</taxon>
        <taxon>Eurotiales</taxon>
        <taxon>Trichocomaceae</taxon>
        <taxon>Talaromyces</taxon>
        <taxon>Talaromyces sect. Talaromyces</taxon>
    </lineage>
</organism>
<feature type="domain" description="CENP-V/GFA" evidence="9">
    <location>
        <begin position="518"/>
        <end position="636"/>
    </location>
</feature>
<keyword evidence="11" id="KW-1185">Reference proteome</keyword>
<dbReference type="CDD" id="cd12148">
    <property type="entry name" value="fungal_TF_MHR"/>
    <property type="match status" value="1"/>
</dbReference>
<dbReference type="GO" id="GO:0003677">
    <property type="term" value="F:DNA binding"/>
    <property type="evidence" value="ECO:0007669"/>
    <property type="project" value="UniProtKB-KW"/>
</dbReference>
<keyword evidence="7" id="KW-0539">Nucleus</keyword>
<gene>
    <name evidence="10" type="ORF">TCE0_017r03893</name>
</gene>
<dbReference type="SUPFAM" id="SSF51316">
    <property type="entry name" value="Mss4-like"/>
    <property type="match status" value="1"/>
</dbReference>
<evidence type="ECO:0000256" key="8">
    <source>
        <dbReference type="SAM" id="MobiDB-lite"/>
    </source>
</evidence>
<evidence type="ECO:0000256" key="2">
    <source>
        <dbReference type="ARBA" id="ARBA00022723"/>
    </source>
</evidence>
<dbReference type="EMBL" id="DF933813">
    <property type="protein sequence ID" value="GAM35504.1"/>
    <property type="molecule type" value="Genomic_DNA"/>
</dbReference>
<proteinExistence type="inferred from homology"/>
<dbReference type="Pfam" id="PF04082">
    <property type="entry name" value="Fungal_trans"/>
    <property type="match status" value="1"/>
</dbReference>
<reference evidence="11" key="1">
    <citation type="journal article" date="2015" name="Genome Announc.">
        <title>Draft genome sequence of Talaromyces cellulolyticus strain Y-94, a source of lignocellulosic biomass-degrading enzymes.</title>
        <authorList>
            <person name="Fujii T."/>
            <person name="Koike H."/>
            <person name="Sawayama S."/>
            <person name="Yano S."/>
            <person name="Inoue H."/>
        </authorList>
    </citation>
    <scope>NUCLEOTIDE SEQUENCE [LARGE SCALE GENOMIC DNA]</scope>
    <source>
        <strain evidence="11">Y-94</strain>
    </source>
</reference>
<dbReference type="InterPro" id="IPR007219">
    <property type="entry name" value="XnlR_reg_dom"/>
</dbReference>
<keyword evidence="6" id="KW-0804">Transcription</keyword>
<dbReference type="InterPro" id="IPR006913">
    <property type="entry name" value="CENP-V/GFA"/>
</dbReference>
<feature type="compositionally biased region" description="Polar residues" evidence="8">
    <location>
        <begin position="8"/>
        <end position="21"/>
    </location>
</feature>
<dbReference type="GO" id="GO:0006351">
    <property type="term" value="P:DNA-templated transcription"/>
    <property type="evidence" value="ECO:0007669"/>
    <property type="project" value="InterPro"/>
</dbReference>
<keyword evidence="3" id="KW-0862">Zinc</keyword>
<dbReference type="Proteomes" id="UP000053095">
    <property type="component" value="Unassembled WGS sequence"/>
</dbReference>
<keyword evidence="4" id="KW-0805">Transcription regulation</keyword>
<dbReference type="Pfam" id="PF04828">
    <property type="entry name" value="GFA"/>
    <property type="match status" value="1"/>
</dbReference>
<evidence type="ECO:0000256" key="3">
    <source>
        <dbReference type="ARBA" id="ARBA00022833"/>
    </source>
</evidence>
<feature type="region of interest" description="Disordered" evidence="8">
    <location>
        <begin position="405"/>
        <end position="425"/>
    </location>
</feature>
<dbReference type="InterPro" id="IPR052073">
    <property type="entry name" value="Amide_Lactam_Regulators"/>
</dbReference>
<evidence type="ECO:0000313" key="10">
    <source>
        <dbReference type="EMBL" id="GAM35504.1"/>
    </source>
</evidence>
<accession>A0A6V8H316</accession>
<evidence type="ECO:0000259" key="9">
    <source>
        <dbReference type="PROSITE" id="PS51891"/>
    </source>
</evidence>
<dbReference type="GO" id="GO:0016846">
    <property type="term" value="F:carbon-sulfur lyase activity"/>
    <property type="evidence" value="ECO:0007669"/>
    <property type="project" value="InterPro"/>
</dbReference>
<dbReference type="PANTHER" id="PTHR47171">
    <property type="entry name" value="FARA-RELATED"/>
    <property type="match status" value="1"/>
</dbReference>
<evidence type="ECO:0000313" key="11">
    <source>
        <dbReference type="Proteomes" id="UP000053095"/>
    </source>
</evidence>
<dbReference type="GO" id="GO:0008270">
    <property type="term" value="F:zinc ion binding"/>
    <property type="evidence" value="ECO:0007669"/>
    <property type="project" value="InterPro"/>
</dbReference>
<evidence type="ECO:0000256" key="6">
    <source>
        <dbReference type="ARBA" id="ARBA00023163"/>
    </source>
</evidence>
<name>A0A6V8H316_TALPI</name>
<dbReference type="PROSITE" id="PS51891">
    <property type="entry name" value="CENP_V_GFA"/>
    <property type="match status" value="1"/>
</dbReference>
<sequence>MLAPLRSACSTSHGLERQNASPFHEIEERRSDGTTNSIPNASEGAVGEEPDARRFACDSNPLVALLDDPQSRLLKGQTQKGDVGAWLHDERIISDPNALRHTAAHRQRPHLYGDLGLLPPQSSQVALIKIYFCRIHPLLPLLDEDDTLFQFANGTLSLPLLQSICLVAAKEQGAASLLSLGSDGVLLPVTRFSQRIYKDILSNMPSREEGNRITTIQILALLSLHEWGPNGSEDSSLSLAQAIHHAQTIGLHLRRPDSETSLKSRALFWTLWSLDKWNSAINGRPVLIHDCDLGQTATDVLPLFKPPFRSWLLLADQLSRVIGLFRPMVGGTPEQNLDLFTFEEIVETSESWNIGPELLATVMMRLGKQALESTRRQVHEQPDQYQNQQVARHLPSIIDRSNLSNSHCIPQANSSQENLDASLGNMHAPDETLPGPTFSSDLDQLFENSDLSSMQGTYFDTFFQNFLDVNFPISLGEQFLGDREAYKLTTMAATADKSKPYIPLASSANDGWSKETSATATCFCGAVQLSFPTEGPGLVGTFVCHCTDCRKITASMFASNFTVDDAYLTHIRGRDNLTTYSQSHTIASGKMMTNYFCSTCGTLMYRVGEAFPGKSILRIGTVDDFNLHETKLRPQREIFVKDRASWVTPIEGVRQFEAQRPKI</sequence>
<dbReference type="AlphaFoldDB" id="A0A6V8H316"/>
<evidence type="ECO:0000256" key="5">
    <source>
        <dbReference type="ARBA" id="ARBA00023125"/>
    </source>
</evidence>
<dbReference type="Gene3D" id="3.90.1590.10">
    <property type="entry name" value="glutathione-dependent formaldehyde- activating enzyme (gfa)"/>
    <property type="match status" value="1"/>
</dbReference>
<keyword evidence="2" id="KW-0479">Metal-binding</keyword>